<dbReference type="Gene3D" id="1.10.30.10">
    <property type="entry name" value="High mobility group box domain"/>
    <property type="match status" value="1"/>
</dbReference>
<feature type="coiled-coil region" evidence="4">
    <location>
        <begin position="485"/>
        <end position="519"/>
    </location>
</feature>
<dbReference type="Pfam" id="PF09011">
    <property type="entry name" value="HMG_box_2"/>
    <property type="match status" value="1"/>
</dbReference>
<dbReference type="InterPro" id="IPR009071">
    <property type="entry name" value="HMG_box_dom"/>
</dbReference>
<evidence type="ECO:0000256" key="4">
    <source>
        <dbReference type="SAM" id="Coils"/>
    </source>
</evidence>
<feature type="DNA-binding region" description="HMG box" evidence="3">
    <location>
        <begin position="290"/>
        <end position="354"/>
    </location>
</feature>
<dbReference type="STRING" id="195883.A0A482XH12"/>
<sequence>MDDKVLYDLFEESVNVTSESIDDNRIYSASYAESLVINDHIETGSEANDLLKNGILIETREGVKLLSLTDALSSGLNLSVEDIHNVATQLLSNQPSGLLDVQPKPLESISEVADEIVSHPILLEDFGHHFLVNDGIRKNVTDLKKKTRNVSSTITSGDSVTQASSPLAEAFKNAFCDDAGLKQEVKNEASRSRNVNIPYSPEAYVDVILNENVNNENQQSYAVDKFSENPPLNILTPEESVSESSSAIVGVSESANSDSSVQSCHDKVRRKGGWPKGRKRKPELYENRPPKAPATGYVFYLNEKRKLHKNVPFPEVTKLLGNEWSNLSLEEKRAYLECAEVDKRRYREELRAYRKSEAYQSYLRRKRLKSLQANGTEESDVELTDEEDNEELYCRVCDQWFVTLHNKKEHLHGRQHFQNISQFQANCRDGRVSSLDESSLDGSPVDKSWKASSSNEASTMSDAIVTVFQLQADREKEIQYLKQRLKNQVNQYLNFNRIIKQLELEEHRLNRELDKQKRFKQETERKISKLWEVLNV</sequence>
<dbReference type="SMART" id="SM00398">
    <property type="entry name" value="HMG"/>
    <property type="match status" value="1"/>
</dbReference>
<protein>
    <recommendedName>
        <fullName evidence="6">HMG box domain-containing protein</fullName>
    </recommendedName>
</protein>
<dbReference type="GO" id="GO:0010468">
    <property type="term" value="P:regulation of gene expression"/>
    <property type="evidence" value="ECO:0007669"/>
    <property type="project" value="TreeGrafter"/>
</dbReference>
<feature type="region of interest" description="Disordered" evidence="5">
    <location>
        <begin position="434"/>
        <end position="454"/>
    </location>
</feature>
<dbReference type="SUPFAM" id="SSF57667">
    <property type="entry name" value="beta-beta-alpha zinc fingers"/>
    <property type="match status" value="1"/>
</dbReference>
<dbReference type="InParanoid" id="A0A482XH12"/>
<reference evidence="7 8" key="1">
    <citation type="journal article" date="2017" name="Gigascience">
        <title>Genome sequence of the small brown planthopper, Laodelphax striatellus.</title>
        <authorList>
            <person name="Zhu J."/>
            <person name="Jiang F."/>
            <person name="Wang X."/>
            <person name="Yang P."/>
            <person name="Bao Y."/>
            <person name="Zhao W."/>
            <person name="Wang W."/>
            <person name="Lu H."/>
            <person name="Wang Q."/>
            <person name="Cui N."/>
            <person name="Li J."/>
            <person name="Chen X."/>
            <person name="Luo L."/>
            <person name="Yu J."/>
            <person name="Kang L."/>
            <person name="Cui F."/>
        </authorList>
    </citation>
    <scope>NUCLEOTIDE SEQUENCE [LARGE SCALE GENOMIC DNA]</scope>
    <source>
        <strain evidence="7">Lst14</strain>
    </source>
</reference>
<dbReference type="AlphaFoldDB" id="A0A482XH12"/>
<dbReference type="PANTHER" id="PTHR46040">
    <property type="entry name" value="HIGH MOBILITY GROUP PROTEIN 2"/>
    <property type="match status" value="1"/>
</dbReference>
<dbReference type="InterPro" id="IPR051965">
    <property type="entry name" value="ChromReg_NeuronalGeneExpr"/>
</dbReference>
<keyword evidence="4" id="KW-0175">Coiled coil</keyword>
<proteinExistence type="predicted"/>
<keyword evidence="8" id="KW-1185">Reference proteome</keyword>
<gene>
    <name evidence="7" type="ORF">LSTR_LSTR002003</name>
</gene>
<dbReference type="PROSITE" id="PS50118">
    <property type="entry name" value="HMG_BOX_2"/>
    <property type="match status" value="1"/>
</dbReference>
<dbReference type="GO" id="GO:0003677">
    <property type="term" value="F:DNA binding"/>
    <property type="evidence" value="ECO:0007669"/>
    <property type="project" value="UniProtKB-UniRule"/>
</dbReference>
<evidence type="ECO:0000256" key="1">
    <source>
        <dbReference type="ARBA" id="ARBA00023125"/>
    </source>
</evidence>
<dbReference type="Proteomes" id="UP000291343">
    <property type="component" value="Unassembled WGS sequence"/>
</dbReference>
<evidence type="ECO:0000256" key="2">
    <source>
        <dbReference type="ARBA" id="ARBA00023242"/>
    </source>
</evidence>
<dbReference type="PANTHER" id="PTHR46040:SF3">
    <property type="entry name" value="HIGH MOBILITY GROUP PROTEIN 2"/>
    <property type="match status" value="1"/>
</dbReference>
<evidence type="ECO:0000313" key="8">
    <source>
        <dbReference type="Proteomes" id="UP000291343"/>
    </source>
</evidence>
<dbReference type="InterPro" id="IPR036236">
    <property type="entry name" value="Znf_C2H2_sf"/>
</dbReference>
<comment type="caution">
    <text evidence="7">The sequence shown here is derived from an EMBL/GenBank/DDBJ whole genome shotgun (WGS) entry which is preliminary data.</text>
</comment>
<dbReference type="SUPFAM" id="SSF47095">
    <property type="entry name" value="HMG-box"/>
    <property type="match status" value="1"/>
</dbReference>
<keyword evidence="1 3" id="KW-0238">DNA-binding</keyword>
<feature type="region of interest" description="Disordered" evidence="5">
    <location>
        <begin position="251"/>
        <end position="289"/>
    </location>
</feature>
<evidence type="ECO:0000259" key="6">
    <source>
        <dbReference type="PROSITE" id="PS50118"/>
    </source>
</evidence>
<organism evidence="7 8">
    <name type="scientific">Laodelphax striatellus</name>
    <name type="common">Small brown planthopper</name>
    <name type="synonym">Delphax striatella</name>
    <dbReference type="NCBI Taxonomy" id="195883"/>
    <lineage>
        <taxon>Eukaryota</taxon>
        <taxon>Metazoa</taxon>
        <taxon>Ecdysozoa</taxon>
        <taxon>Arthropoda</taxon>
        <taxon>Hexapoda</taxon>
        <taxon>Insecta</taxon>
        <taxon>Pterygota</taxon>
        <taxon>Neoptera</taxon>
        <taxon>Paraneoptera</taxon>
        <taxon>Hemiptera</taxon>
        <taxon>Auchenorrhyncha</taxon>
        <taxon>Fulgoroidea</taxon>
        <taxon>Delphacidae</taxon>
        <taxon>Criomorphinae</taxon>
        <taxon>Laodelphax</taxon>
    </lineage>
</organism>
<dbReference type="InterPro" id="IPR036910">
    <property type="entry name" value="HMG_box_dom_sf"/>
</dbReference>
<dbReference type="CDD" id="cd21980">
    <property type="entry name" value="HMG-box_HMG20"/>
    <property type="match status" value="1"/>
</dbReference>
<evidence type="ECO:0000256" key="5">
    <source>
        <dbReference type="SAM" id="MobiDB-lite"/>
    </source>
</evidence>
<evidence type="ECO:0000313" key="7">
    <source>
        <dbReference type="EMBL" id="RZF45042.1"/>
    </source>
</evidence>
<keyword evidence="2 3" id="KW-0539">Nucleus</keyword>
<dbReference type="GO" id="GO:0005634">
    <property type="term" value="C:nucleus"/>
    <property type="evidence" value="ECO:0007669"/>
    <property type="project" value="UniProtKB-UniRule"/>
</dbReference>
<feature type="coiled-coil region" evidence="4">
    <location>
        <begin position="329"/>
        <end position="356"/>
    </location>
</feature>
<name>A0A482XH12_LAOST</name>
<dbReference type="OrthoDB" id="3213154at2759"/>
<feature type="compositionally biased region" description="Basic residues" evidence="5">
    <location>
        <begin position="267"/>
        <end position="281"/>
    </location>
</feature>
<feature type="domain" description="HMG box" evidence="6">
    <location>
        <begin position="290"/>
        <end position="354"/>
    </location>
</feature>
<dbReference type="SMR" id="A0A482XH12"/>
<accession>A0A482XH12</accession>
<dbReference type="EMBL" id="QKKF02010000">
    <property type="protein sequence ID" value="RZF45042.1"/>
    <property type="molecule type" value="Genomic_DNA"/>
</dbReference>
<evidence type="ECO:0000256" key="3">
    <source>
        <dbReference type="PROSITE-ProRule" id="PRU00267"/>
    </source>
</evidence>